<keyword evidence="2" id="KW-1133">Transmembrane helix</keyword>
<keyword evidence="4" id="KW-1185">Reference proteome</keyword>
<evidence type="ECO:0000313" key="3">
    <source>
        <dbReference type="EMBL" id="MWG34895.1"/>
    </source>
</evidence>
<evidence type="ECO:0000313" key="4">
    <source>
        <dbReference type="Proteomes" id="UP000451471"/>
    </source>
</evidence>
<evidence type="ECO:0000256" key="2">
    <source>
        <dbReference type="SAM" id="Phobius"/>
    </source>
</evidence>
<dbReference type="InterPro" id="IPR055958">
    <property type="entry name" value="DUF7536"/>
</dbReference>
<organism evidence="3 4">
    <name type="scientific">Halomarina oriensis</name>
    <dbReference type="NCBI Taxonomy" id="671145"/>
    <lineage>
        <taxon>Archaea</taxon>
        <taxon>Methanobacteriati</taxon>
        <taxon>Methanobacteriota</taxon>
        <taxon>Stenosarchaea group</taxon>
        <taxon>Halobacteria</taxon>
        <taxon>Halobacteriales</taxon>
        <taxon>Natronomonadaceae</taxon>
        <taxon>Halomarina</taxon>
    </lineage>
</organism>
<gene>
    <name evidence="3" type="ORF">GQS65_10390</name>
</gene>
<feature type="transmembrane region" description="Helical" evidence="2">
    <location>
        <begin position="37"/>
        <end position="55"/>
    </location>
</feature>
<feature type="region of interest" description="Disordered" evidence="1">
    <location>
        <begin position="1"/>
        <end position="22"/>
    </location>
</feature>
<dbReference type="RefSeq" id="WP_233265070.1">
    <property type="nucleotide sequence ID" value="NZ_WSZK01000015.1"/>
</dbReference>
<sequence length="101" mass="10442">MAESDDPAPGTPGETVPERPSAATLVTTLDVPRNARIGVGVGVVFAALVYAVRVFELLGPAPDAAGPWYFLLLAFVLAVGVALLVTVGLTVRSAVREARDL</sequence>
<protein>
    <submittedName>
        <fullName evidence="3">Uncharacterized protein</fullName>
    </submittedName>
</protein>
<dbReference type="Pfam" id="PF24380">
    <property type="entry name" value="DUF7536"/>
    <property type="match status" value="1"/>
</dbReference>
<evidence type="ECO:0000256" key="1">
    <source>
        <dbReference type="SAM" id="MobiDB-lite"/>
    </source>
</evidence>
<feature type="transmembrane region" description="Helical" evidence="2">
    <location>
        <begin position="67"/>
        <end position="91"/>
    </location>
</feature>
<proteinExistence type="predicted"/>
<keyword evidence="2" id="KW-0812">Transmembrane</keyword>
<accession>A0A6B0GS39</accession>
<dbReference type="Proteomes" id="UP000451471">
    <property type="component" value="Unassembled WGS sequence"/>
</dbReference>
<comment type="caution">
    <text evidence="3">The sequence shown here is derived from an EMBL/GenBank/DDBJ whole genome shotgun (WGS) entry which is preliminary data.</text>
</comment>
<dbReference type="AlphaFoldDB" id="A0A6B0GS39"/>
<dbReference type="EMBL" id="WSZK01000015">
    <property type="protein sequence ID" value="MWG34895.1"/>
    <property type="molecule type" value="Genomic_DNA"/>
</dbReference>
<reference evidence="3 4" key="1">
    <citation type="submission" date="2019-12" db="EMBL/GenBank/DDBJ databases">
        <title>Halocatena pleomorpha gen. nov. sp. nov., an extremely halophilic archaeon of family Halobacteriaceae isolated from saltpan soil.</title>
        <authorList>
            <person name="Pal Y."/>
            <person name="Verma A."/>
            <person name="Krishnamurthi S."/>
            <person name="Kumar P."/>
        </authorList>
    </citation>
    <scope>NUCLEOTIDE SEQUENCE [LARGE SCALE GENOMIC DNA]</scope>
    <source>
        <strain evidence="3 4">JCM 16495</strain>
    </source>
</reference>
<keyword evidence="2" id="KW-0472">Membrane</keyword>
<name>A0A6B0GS39_9EURY</name>